<sequence length="120" mass="12765">SLTDRLAYFIEPLVPFPVRRPNYRQVLVQANMEELNELSSLVASGKLKCDSRVASPMNTSGQPLSRADRQAVQVAAQVAVRAAAAAEQEEGEGGAEAAVRGATSEVAQNHEDSDSIVTQA</sequence>
<protein>
    <submittedName>
        <fullName evidence="2">Uncharacterized protein</fullName>
    </submittedName>
</protein>
<dbReference type="Proteomes" id="UP000570595">
    <property type="component" value="Unassembled WGS sequence"/>
</dbReference>
<dbReference type="AlphaFoldDB" id="A0A7J6KM12"/>
<organism evidence="2 3">
    <name type="scientific">Perkinsus olseni</name>
    <name type="common">Perkinsus atlanticus</name>
    <dbReference type="NCBI Taxonomy" id="32597"/>
    <lineage>
        <taxon>Eukaryota</taxon>
        <taxon>Sar</taxon>
        <taxon>Alveolata</taxon>
        <taxon>Perkinsozoa</taxon>
        <taxon>Perkinsea</taxon>
        <taxon>Perkinsida</taxon>
        <taxon>Perkinsidae</taxon>
        <taxon>Perkinsus</taxon>
    </lineage>
</organism>
<feature type="region of interest" description="Disordered" evidence="1">
    <location>
        <begin position="87"/>
        <end position="120"/>
    </location>
</feature>
<evidence type="ECO:0000313" key="2">
    <source>
        <dbReference type="EMBL" id="KAF4647994.1"/>
    </source>
</evidence>
<proteinExistence type="predicted"/>
<feature type="non-terminal residue" evidence="2">
    <location>
        <position position="120"/>
    </location>
</feature>
<comment type="caution">
    <text evidence="2">The sequence shown here is derived from an EMBL/GenBank/DDBJ whole genome shotgun (WGS) entry which is preliminary data.</text>
</comment>
<accession>A0A7J6KM12</accession>
<evidence type="ECO:0000256" key="1">
    <source>
        <dbReference type="SAM" id="MobiDB-lite"/>
    </source>
</evidence>
<dbReference type="EMBL" id="JABAHT010002024">
    <property type="protein sequence ID" value="KAF4647994.1"/>
    <property type="molecule type" value="Genomic_DNA"/>
</dbReference>
<name>A0A7J6KM12_PEROL</name>
<reference evidence="2 3" key="1">
    <citation type="submission" date="2020-04" db="EMBL/GenBank/DDBJ databases">
        <title>Perkinsus olseni comparative genomics.</title>
        <authorList>
            <person name="Bogema D.R."/>
        </authorList>
    </citation>
    <scope>NUCLEOTIDE SEQUENCE [LARGE SCALE GENOMIC DNA]</scope>
    <source>
        <strain evidence="2">ATCC PRA-179</strain>
    </source>
</reference>
<gene>
    <name evidence="2" type="ORF">FOZ61_003388</name>
</gene>
<evidence type="ECO:0000313" key="3">
    <source>
        <dbReference type="Proteomes" id="UP000570595"/>
    </source>
</evidence>